<keyword evidence="7" id="KW-0732">Signal</keyword>
<evidence type="ECO:0000256" key="4">
    <source>
        <dbReference type="ARBA" id="ARBA00023136"/>
    </source>
</evidence>
<comment type="subcellular location">
    <subcellularLocation>
        <location evidence="1">Membrane</location>
        <topology evidence="1">Single-pass membrane protein</topology>
    </subcellularLocation>
</comment>
<dbReference type="EMBL" id="MU006612">
    <property type="protein sequence ID" value="KAF2742222.1"/>
    <property type="molecule type" value="Genomic_DNA"/>
</dbReference>
<evidence type="ECO:0000256" key="7">
    <source>
        <dbReference type="SAM" id="SignalP"/>
    </source>
</evidence>
<organism evidence="8 9">
    <name type="scientific">Sporormia fimetaria CBS 119925</name>
    <dbReference type="NCBI Taxonomy" id="1340428"/>
    <lineage>
        <taxon>Eukaryota</taxon>
        <taxon>Fungi</taxon>
        <taxon>Dikarya</taxon>
        <taxon>Ascomycota</taxon>
        <taxon>Pezizomycotina</taxon>
        <taxon>Dothideomycetes</taxon>
        <taxon>Pleosporomycetidae</taxon>
        <taxon>Pleosporales</taxon>
        <taxon>Sporormiaceae</taxon>
        <taxon>Sporormia</taxon>
    </lineage>
</organism>
<reference evidence="8" key="1">
    <citation type="journal article" date="2020" name="Stud. Mycol.">
        <title>101 Dothideomycetes genomes: a test case for predicting lifestyles and emergence of pathogens.</title>
        <authorList>
            <person name="Haridas S."/>
            <person name="Albert R."/>
            <person name="Binder M."/>
            <person name="Bloem J."/>
            <person name="Labutti K."/>
            <person name="Salamov A."/>
            <person name="Andreopoulos B."/>
            <person name="Baker S."/>
            <person name="Barry K."/>
            <person name="Bills G."/>
            <person name="Bluhm B."/>
            <person name="Cannon C."/>
            <person name="Castanera R."/>
            <person name="Culley D."/>
            <person name="Daum C."/>
            <person name="Ezra D."/>
            <person name="Gonzalez J."/>
            <person name="Henrissat B."/>
            <person name="Kuo A."/>
            <person name="Liang C."/>
            <person name="Lipzen A."/>
            <person name="Lutzoni F."/>
            <person name="Magnuson J."/>
            <person name="Mondo S."/>
            <person name="Nolan M."/>
            <person name="Ohm R."/>
            <person name="Pangilinan J."/>
            <person name="Park H.-J."/>
            <person name="Ramirez L."/>
            <person name="Alfaro M."/>
            <person name="Sun H."/>
            <person name="Tritt A."/>
            <person name="Yoshinaga Y."/>
            <person name="Zwiers L.-H."/>
            <person name="Turgeon B."/>
            <person name="Goodwin S."/>
            <person name="Spatafora J."/>
            <person name="Crous P."/>
            <person name="Grigoriev I."/>
        </authorList>
    </citation>
    <scope>NUCLEOTIDE SEQUENCE</scope>
    <source>
        <strain evidence="8">CBS 119925</strain>
    </source>
</reference>
<dbReference type="PANTHER" id="PTHR15549">
    <property type="entry name" value="PAIRED IMMUNOGLOBULIN-LIKE TYPE 2 RECEPTOR"/>
    <property type="match status" value="1"/>
</dbReference>
<dbReference type="AlphaFoldDB" id="A0A6A6UVD6"/>
<feature type="compositionally biased region" description="Pro residues" evidence="5">
    <location>
        <begin position="176"/>
        <end position="185"/>
    </location>
</feature>
<protein>
    <recommendedName>
        <fullName evidence="10">Mid2 domain-containing protein</fullName>
    </recommendedName>
</protein>
<proteinExistence type="predicted"/>
<name>A0A6A6UVD6_9PLEO</name>
<evidence type="ECO:0000256" key="6">
    <source>
        <dbReference type="SAM" id="Phobius"/>
    </source>
</evidence>
<dbReference type="Proteomes" id="UP000799440">
    <property type="component" value="Unassembled WGS sequence"/>
</dbReference>
<feature type="chain" id="PRO_5025447029" description="Mid2 domain-containing protein" evidence="7">
    <location>
        <begin position="21"/>
        <end position="288"/>
    </location>
</feature>
<evidence type="ECO:0000313" key="9">
    <source>
        <dbReference type="Proteomes" id="UP000799440"/>
    </source>
</evidence>
<dbReference type="PROSITE" id="PS51257">
    <property type="entry name" value="PROKAR_LIPOPROTEIN"/>
    <property type="match status" value="1"/>
</dbReference>
<feature type="compositionally biased region" description="Low complexity" evidence="5">
    <location>
        <begin position="141"/>
        <end position="175"/>
    </location>
</feature>
<feature type="signal peptide" evidence="7">
    <location>
        <begin position="1"/>
        <end position="20"/>
    </location>
</feature>
<keyword evidence="2 6" id="KW-0812">Transmembrane</keyword>
<keyword evidence="3 6" id="KW-1133">Transmembrane helix</keyword>
<feature type="region of interest" description="Disordered" evidence="5">
    <location>
        <begin position="124"/>
        <end position="193"/>
    </location>
</feature>
<gene>
    <name evidence="8" type="ORF">M011DRAFT_481828</name>
</gene>
<dbReference type="GO" id="GO:0071944">
    <property type="term" value="C:cell periphery"/>
    <property type="evidence" value="ECO:0007669"/>
    <property type="project" value="UniProtKB-ARBA"/>
</dbReference>
<keyword evidence="9" id="KW-1185">Reference proteome</keyword>
<feature type="transmembrane region" description="Helical" evidence="6">
    <location>
        <begin position="198"/>
        <end position="219"/>
    </location>
</feature>
<dbReference type="OrthoDB" id="5390143at2759"/>
<keyword evidence="4 6" id="KW-0472">Membrane</keyword>
<dbReference type="PANTHER" id="PTHR15549:SF6">
    <property type="entry name" value="MID2 DOMAIN-CONTAINING PROTEIN"/>
    <property type="match status" value="1"/>
</dbReference>
<evidence type="ECO:0008006" key="10">
    <source>
        <dbReference type="Google" id="ProtNLM"/>
    </source>
</evidence>
<accession>A0A6A6UVD6</accession>
<dbReference type="GO" id="GO:0016020">
    <property type="term" value="C:membrane"/>
    <property type="evidence" value="ECO:0007669"/>
    <property type="project" value="UniProtKB-SubCell"/>
</dbReference>
<evidence type="ECO:0000256" key="2">
    <source>
        <dbReference type="ARBA" id="ARBA00022692"/>
    </source>
</evidence>
<evidence type="ECO:0000313" key="8">
    <source>
        <dbReference type="EMBL" id="KAF2742222.1"/>
    </source>
</evidence>
<sequence>MTRLAYSIALAASLLSSVSCVEFISPPPVVVGEFGDGDYSRNPVYPLLSRLNIRWTTGKESKPLSILLYQMNKTEFILPGEYIGQSVVQKTEIDWLVATGADLSFSSAFFLSIFEEGQTAPDSNSRYFNITDSKARPESQSSTTGPTSSATSSATTSSATPTGTDVRLPSSSSSPGPLPPPPPSEPESSGGLSTGAKVGLGVGIPVALALGLVLGFFILRRRKQNKAEHGGYQAADSQYPQYGGMAQSMPPVELASQQRGELDGTGAVKYASSMPNRYHELPTNSPAR</sequence>
<evidence type="ECO:0000256" key="3">
    <source>
        <dbReference type="ARBA" id="ARBA00022989"/>
    </source>
</evidence>
<evidence type="ECO:0000256" key="5">
    <source>
        <dbReference type="SAM" id="MobiDB-lite"/>
    </source>
</evidence>
<dbReference type="InterPro" id="IPR051694">
    <property type="entry name" value="Immunoregulatory_rcpt-like"/>
</dbReference>
<evidence type="ECO:0000256" key="1">
    <source>
        <dbReference type="ARBA" id="ARBA00004167"/>
    </source>
</evidence>